<evidence type="ECO:0000256" key="5">
    <source>
        <dbReference type="ARBA" id="ARBA00023136"/>
    </source>
</evidence>
<evidence type="ECO:0000256" key="1">
    <source>
        <dbReference type="ARBA" id="ARBA00004651"/>
    </source>
</evidence>
<gene>
    <name evidence="8" type="ORF">VPAL9027_00735</name>
</gene>
<keyword evidence="9" id="KW-1185">Reference proteome</keyword>
<evidence type="ECO:0000256" key="6">
    <source>
        <dbReference type="SAM" id="Phobius"/>
    </source>
</evidence>
<keyword evidence="2" id="KW-1003">Cell membrane</keyword>
<keyword evidence="3 6" id="KW-0812">Transmembrane</keyword>
<evidence type="ECO:0000259" key="7">
    <source>
        <dbReference type="Pfam" id="PF00482"/>
    </source>
</evidence>
<dbReference type="EMBL" id="FUFT01000002">
    <property type="protein sequence ID" value="SJL82795.1"/>
    <property type="molecule type" value="Genomic_DNA"/>
</dbReference>
<evidence type="ECO:0000313" key="8">
    <source>
        <dbReference type="EMBL" id="SJL82795.1"/>
    </source>
</evidence>
<accession>A0A1R4B1K0</accession>
<evidence type="ECO:0000256" key="2">
    <source>
        <dbReference type="ARBA" id="ARBA00022475"/>
    </source>
</evidence>
<dbReference type="InterPro" id="IPR018076">
    <property type="entry name" value="T2SS_GspF_dom"/>
</dbReference>
<evidence type="ECO:0000256" key="4">
    <source>
        <dbReference type="ARBA" id="ARBA00022989"/>
    </source>
</evidence>
<dbReference type="GO" id="GO:0005886">
    <property type="term" value="C:plasma membrane"/>
    <property type="evidence" value="ECO:0007669"/>
    <property type="project" value="UniProtKB-SubCell"/>
</dbReference>
<feature type="transmembrane region" description="Helical" evidence="6">
    <location>
        <begin position="6"/>
        <end position="24"/>
    </location>
</feature>
<reference evidence="8 9" key="1">
    <citation type="submission" date="2017-02" db="EMBL/GenBank/DDBJ databases">
        <authorList>
            <person name="Peterson S.W."/>
        </authorList>
    </citation>
    <scope>NUCLEOTIDE SEQUENCE [LARGE SCALE GENOMIC DNA]</scope>
    <source>
        <strain evidence="8 9">CECT 9027</strain>
    </source>
</reference>
<feature type="domain" description="Type II secretion system protein GspF" evidence="7">
    <location>
        <begin position="150"/>
        <end position="276"/>
    </location>
</feature>
<keyword evidence="5 6" id="KW-0472">Membrane</keyword>
<feature type="transmembrane region" description="Helical" evidence="6">
    <location>
        <begin position="262"/>
        <end position="282"/>
    </location>
</feature>
<evidence type="ECO:0000256" key="3">
    <source>
        <dbReference type="ARBA" id="ARBA00022692"/>
    </source>
</evidence>
<dbReference type="Proteomes" id="UP000189475">
    <property type="component" value="Unassembled WGS sequence"/>
</dbReference>
<name>A0A1R4B1K0_9VIBR</name>
<dbReference type="AlphaFoldDB" id="A0A1R4B1K0"/>
<feature type="transmembrane region" description="Helical" evidence="6">
    <location>
        <begin position="88"/>
        <end position="107"/>
    </location>
</feature>
<dbReference type="STRING" id="1918946.VPAL9027_00735"/>
<keyword evidence="4 6" id="KW-1133">Transmembrane helix</keyword>
<comment type="subcellular location">
    <subcellularLocation>
        <location evidence="1">Cell membrane</location>
        <topology evidence="1">Multi-pass membrane protein</topology>
    </subcellularLocation>
</comment>
<dbReference type="PANTHER" id="PTHR35007:SF2">
    <property type="entry name" value="PILUS ASSEMBLE PROTEIN"/>
    <property type="match status" value="1"/>
</dbReference>
<sequence>MNVFVIISLVLIILGVIALIYSFSHLSRQKKLAQFNLNMQKNSRFDVSKAASFLNGVFSSDKEDIEGKFVAAGFYEATYAKYFVAIKYTVLCVGAGVIFALHIWLGIDKNTFIILEALYLVAVLIGPDAYLASRAKSLQRSISQKLPYMLDLMAVCVQTGMTIEAAISYLAAEFGAFDKDLSHLLRKVDKRARIVGLEQALQELYNRVPTDEVRSFVMTLNQSLQYGSSIYSVLTTLSADIREVQLLHVEEKIGQLSAKMSIPLIVFIMVPIVILIAAPGVMRMMQNASF</sequence>
<feature type="transmembrane region" description="Helical" evidence="6">
    <location>
        <begin position="113"/>
        <end position="131"/>
    </location>
</feature>
<protein>
    <submittedName>
        <fullName evidence="8">Bacterial type II secretion system protein F domain protein</fullName>
    </submittedName>
</protein>
<proteinExistence type="predicted"/>
<dbReference type="PANTHER" id="PTHR35007">
    <property type="entry name" value="INTEGRAL MEMBRANE PROTEIN-RELATED"/>
    <property type="match status" value="1"/>
</dbReference>
<organism evidence="8 9">
    <name type="scientific">Vibrio palustris</name>
    <dbReference type="NCBI Taxonomy" id="1918946"/>
    <lineage>
        <taxon>Bacteria</taxon>
        <taxon>Pseudomonadati</taxon>
        <taxon>Pseudomonadota</taxon>
        <taxon>Gammaproteobacteria</taxon>
        <taxon>Vibrionales</taxon>
        <taxon>Vibrionaceae</taxon>
        <taxon>Vibrio</taxon>
    </lineage>
</organism>
<dbReference type="Pfam" id="PF00482">
    <property type="entry name" value="T2SSF"/>
    <property type="match status" value="1"/>
</dbReference>
<evidence type="ECO:0000313" key="9">
    <source>
        <dbReference type="Proteomes" id="UP000189475"/>
    </source>
</evidence>